<dbReference type="Pfam" id="PF08447">
    <property type="entry name" value="PAS_3"/>
    <property type="match status" value="2"/>
</dbReference>
<dbReference type="PROSITE" id="PS50113">
    <property type="entry name" value="PAC"/>
    <property type="match status" value="2"/>
</dbReference>
<evidence type="ECO:0000259" key="2">
    <source>
        <dbReference type="PROSITE" id="PS50112"/>
    </source>
</evidence>
<evidence type="ECO:0000313" key="6">
    <source>
        <dbReference type="EMBL" id="PXF64407.1"/>
    </source>
</evidence>
<gene>
    <name evidence="6" type="ORF">DL796_04505</name>
</gene>
<dbReference type="EMBL" id="QICH01000001">
    <property type="protein sequence ID" value="PXF64407.1"/>
    <property type="molecule type" value="Genomic_DNA"/>
</dbReference>
<organism evidence="6 7">
    <name type="scientific">Kangiella spongicola</name>
    <dbReference type="NCBI Taxonomy" id="796379"/>
    <lineage>
        <taxon>Bacteria</taxon>
        <taxon>Pseudomonadati</taxon>
        <taxon>Pseudomonadota</taxon>
        <taxon>Gammaproteobacteria</taxon>
        <taxon>Kangiellales</taxon>
        <taxon>Kangiellaceae</taxon>
        <taxon>Kangiella</taxon>
    </lineage>
</organism>
<dbReference type="SMART" id="SM00086">
    <property type="entry name" value="PAC"/>
    <property type="match status" value="2"/>
</dbReference>
<dbReference type="Gene3D" id="3.30.70.270">
    <property type="match status" value="1"/>
</dbReference>
<feature type="domain" description="EAL" evidence="4">
    <location>
        <begin position="547"/>
        <end position="804"/>
    </location>
</feature>
<dbReference type="PROSITE" id="PS50887">
    <property type="entry name" value="GGDEF"/>
    <property type="match status" value="1"/>
</dbReference>
<feature type="domain" description="GGDEF" evidence="5">
    <location>
        <begin position="407"/>
        <end position="538"/>
    </location>
</feature>
<dbReference type="InterPro" id="IPR035919">
    <property type="entry name" value="EAL_sf"/>
</dbReference>
<evidence type="ECO:0000259" key="5">
    <source>
        <dbReference type="PROSITE" id="PS50887"/>
    </source>
</evidence>
<dbReference type="GO" id="GO:0003824">
    <property type="term" value="F:catalytic activity"/>
    <property type="evidence" value="ECO:0007669"/>
    <property type="project" value="UniProtKB-ARBA"/>
</dbReference>
<dbReference type="PANTHER" id="PTHR44757:SF2">
    <property type="entry name" value="BIOFILM ARCHITECTURE MAINTENANCE PROTEIN MBAA"/>
    <property type="match status" value="1"/>
</dbReference>
<dbReference type="PANTHER" id="PTHR44757">
    <property type="entry name" value="DIGUANYLATE CYCLASE DGCP"/>
    <property type="match status" value="1"/>
</dbReference>
<dbReference type="CDD" id="cd01948">
    <property type="entry name" value="EAL"/>
    <property type="match status" value="1"/>
</dbReference>
<dbReference type="RefSeq" id="WP_110200392.1">
    <property type="nucleotide sequence ID" value="NZ_QICH01000001.1"/>
</dbReference>
<protein>
    <submittedName>
        <fullName evidence="6">Bifunctional diguanylate cyclase/phosphodiesterase</fullName>
    </submittedName>
</protein>
<accession>A0A318DBU3</accession>
<dbReference type="NCBIfam" id="TIGR00229">
    <property type="entry name" value="sensory_box"/>
    <property type="match status" value="2"/>
</dbReference>
<dbReference type="Pfam" id="PF00990">
    <property type="entry name" value="GGDEF"/>
    <property type="match status" value="1"/>
</dbReference>
<dbReference type="InterPro" id="IPR029787">
    <property type="entry name" value="Nucleotide_cyclase"/>
</dbReference>
<dbReference type="PROSITE" id="PS50112">
    <property type="entry name" value="PAS"/>
    <property type="match status" value="2"/>
</dbReference>
<dbReference type="SMART" id="SM00267">
    <property type="entry name" value="GGDEF"/>
    <property type="match status" value="1"/>
</dbReference>
<dbReference type="SUPFAM" id="SSF55785">
    <property type="entry name" value="PYP-like sensor domain (PAS domain)"/>
    <property type="match status" value="2"/>
</dbReference>
<dbReference type="InterPro" id="IPR043128">
    <property type="entry name" value="Rev_trsase/Diguanyl_cyclase"/>
</dbReference>
<dbReference type="SUPFAM" id="SSF55073">
    <property type="entry name" value="Nucleotide cyclase"/>
    <property type="match status" value="1"/>
</dbReference>
<dbReference type="PROSITE" id="PS50883">
    <property type="entry name" value="EAL"/>
    <property type="match status" value="1"/>
</dbReference>
<sequence length="813" mass="92550">MEQRTKLLDKQLLDRLFSNDYAALLICNKRFVIKTISVDSVISPDSLLGEPLEDFLPADILQGKESRAIAKLDKLGASHHFLISSHPMEQGKSFIDRIITLQLLPEFNLSSTQAHNIVEDYKDTIIKNSPIFLYVLDLKTKIFSEGLGNYAQLLGYTEQEIKTMPDGVYSFIHPEDIPMVEEQERLLQQSDDRTVVPVEFRLQHKSGDWFWIQVHSTIYARDDDGEPLIEIGSIHKMDKDREAERALQQKDKYYRTLVENSYDCILMHDKNGLVTYISPSVTRVTGYTEEDLLGKTLEGFIYEDDREDASHNLRYVSENPGASSVVERRIRHKNGEILWIESRLANHLDDPDIQGVTINFHVITGRKEAEEEIHRLANYDTLTGLANRHLLQTCLFRDIESCATKNSKLALMYVDLDRFKQINDTLGHTTGDHLLKSVSDFMRKCIRTGDTLARVGGDEFAIVLPNIDAPQAQAIAERLLRYLKSPIKAGPHRVQTGASIGISMYPDHSEDAEDLFRFADMAMYSAKSDRNRFQFFRRKFSQQETKRRLVEKKLKVAISERHLHLFFQPRVDMVSGKIHSVEALCRWDDPETGSIPPNIFIPIAEETGLIHELSQLVMQMVCQQLVDWHNIGIDVPIALNLSVKDLKYFDLVQNLGAIINQYGVSGKMLEIEVTESAAMTDVVNSVKVLNQLQEFGIKVSIDDFGKGYSSLAYLSQLPVDSLKIDKYFVSRLSPNFKDHMINHNIIKTIVSLAKSLDLKTVAEGIETPNQYNILKALGCQMGQGMFFYHPMPADQLANLLKREARLAKSTVNQ</sequence>
<dbReference type="InterPro" id="IPR000160">
    <property type="entry name" value="GGDEF_dom"/>
</dbReference>
<reference evidence="6 7" key="1">
    <citation type="submission" date="2018-05" db="EMBL/GenBank/DDBJ databases">
        <title>Kangiella spongicola genome sequence.</title>
        <authorList>
            <person name="Maclea K.S."/>
            <person name="Goen A.E."/>
            <person name="Kelley C."/>
            <person name="Underriner A."/>
            <person name="Silverwood T."/>
            <person name="Trachtenberg A.M."/>
        </authorList>
    </citation>
    <scope>NUCLEOTIDE SEQUENCE [LARGE SCALE GENOMIC DNA]</scope>
    <source>
        <strain evidence="6 7">ATCC BAA-2076</strain>
    </source>
</reference>
<dbReference type="InterPro" id="IPR035965">
    <property type="entry name" value="PAS-like_dom_sf"/>
</dbReference>
<dbReference type="AlphaFoldDB" id="A0A318DBU3"/>
<evidence type="ECO:0000256" key="1">
    <source>
        <dbReference type="ARBA" id="ARBA00001946"/>
    </source>
</evidence>
<dbReference type="CDD" id="cd00130">
    <property type="entry name" value="PAS"/>
    <property type="match status" value="2"/>
</dbReference>
<evidence type="ECO:0000259" key="4">
    <source>
        <dbReference type="PROSITE" id="PS50883"/>
    </source>
</evidence>
<proteinExistence type="predicted"/>
<dbReference type="SMART" id="SM00052">
    <property type="entry name" value="EAL"/>
    <property type="match status" value="1"/>
</dbReference>
<comment type="caution">
    <text evidence="6">The sequence shown here is derived from an EMBL/GenBank/DDBJ whole genome shotgun (WGS) entry which is preliminary data.</text>
</comment>
<feature type="domain" description="PAS" evidence="2">
    <location>
        <begin position="118"/>
        <end position="191"/>
    </location>
</feature>
<dbReference type="InterPro" id="IPR000014">
    <property type="entry name" value="PAS"/>
</dbReference>
<dbReference type="Gene3D" id="3.20.20.450">
    <property type="entry name" value="EAL domain"/>
    <property type="match status" value="1"/>
</dbReference>
<dbReference type="Pfam" id="PF00563">
    <property type="entry name" value="EAL"/>
    <property type="match status" value="1"/>
</dbReference>
<feature type="domain" description="PAC" evidence="3">
    <location>
        <begin position="196"/>
        <end position="249"/>
    </location>
</feature>
<dbReference type="InterPro" id="IPR000700">
    <property type="entry name" value="PAS-assoc_C"/>
</dbReference>
<dbReference type="FunFam" id="3.30.70.270:FF:000001">
    <property type="entry name" value="Diguanylate cyclase domain protein"/>
    <property type="match status" value="1"/>
</dbReference>
<dbReference type="Gene3D" id="3.30.450.20">
    <property type="entry name" value="PAS domain"/>
    <property type="match status" value="2"/>
</dbReference>
<feature type="domain" description="PAS" evidence="2">
    <location>
        <begin position="250"/>
        <end position="320"/>
    </location>
</feature>
<dbReference type="InterPro" id="IPR013655">
    <property type="entry name" value="PAS_fold_3"/>
</dbReference>
<dbReference type="CDD" id="cd01949">
    <property type="entry name" value="GGDEF"/>
    <property type="match status" value="1"/>
</dbReference>
<dbReference type="SUPFAM" id="SSF141868">
    <property type="entry name" value="EAL domain-like"/>
    <property type="match status" value="1"/>
</dbReference>
<dbReference type="SMART" id="SM00091">
    <property type="entry name" value="PAS"/>
    <property type="match status" value="2"/>
</dbReference>
<evidence type="ECO:0000259" key="3">
    <source>
        <dbReference type="PROSITE" id="PS50113"/>
    </source>
</evidence>
<dbReference type="InterPro" id="IPR001610">
    <property type="entry name" value="PAC"/>
</dbReference>
<comment type="cofactor">
    <cofactor evidence="1">
        <name>Mg(2+)</name>
        <dbReference type="ChEBI" id="CHEBI:18420"/>
    </cofactor>
</comment>
<dbReference type="InterPro" id="IPR001633">
    <property type="entry name" value="EAL_dom"/>
</dbReference>
<evidence type="ECO:0000313" key="7">
    <source>
        <dbReference type="Proteomes" id="UP000247689"/>
    </source>
</evidence>
<name>A0A318DBU3_9GAMM</name>
<dbReference type="NCBIfam" id="TIGR00254">
    <property type="entry name" value="GGDEF"/>
    <property type="match status" value="1"/>
</dbReference>
<dbReference type="InterPro" id="IPR052155">
    <property type="entry name" value="Biofilm_reg_signaling"/>
</dbReference>
<dbReference type="OrthoDB" id="5777683at2"/>
<keyword evidence="7" id="KW-1185">Reference proteome</keyword>
<feature type="domain" description="PAC" evidence="3">
    <location>
        <begin position="324"/>
        <end position="375"/>
    </location>
</feature>
<dbReference type="Proteomes" id="UP000247689">
    <property type="component" value="Unassembled WGS sequence"/>
</dbReference>